<dbReference type="InterPro" id="IPR029058">
    <property type="entry name" value="AB_hydrolase_fold"/>
</dbReference>
<accession>A0ABW4PNI3</accession>
<dbReference type="Gene3D" id="3.40.50.1820">
    <property type="entry name" value="alpha/beta hydrolase"/>
    <property type="match status" value="2"/>
</dbReference>
<dbReference type="Proteomes" id="UP001597365">
    <property type="component" value="Unassembled WGS sequence"/>
</dbReference>
<feature type="domain" description="AB hydrolase-1" evidence="2">
    <location>
        <begin position="4"/>
        <end position="245"/>
    </location>
</feature>
<feature type="region of interest" description="Disordered" evidence="1">
    <location>
        <begin position="100"/>
        <end position="145"/>
    </location>
</feature>
<dbReference type="InterPro" id="IPR052897">
    <property type="entry name" value="Sec-Metab_Biosynth_Hydrolase"/>
</dbReference>
<dbReference type="GO" id="GO:0016787">
    <property type="term" value="F:hydrolase activity"/>
    <property type="evidence" value="ECO:0007669"/>
    <property type="project" value="UniProtKB-KW"/>
</dbReference>
<dbReference type="RefSeq" id="WP_380903086.1">
    <property type="nucleotide sequence ID" value="NZ_JBHUFU010000014.1"/>
</dbReference>
<protein>
    <submittedName>
        <fullName evidence="3">Alpha/beta fold hydrolase</fullName>
    </submittedName>
</protein>
<reference evidence="4" key="1">
    <citation type="journal article" date="2019" name="Int. J. Syst. Evol. Microbiol.">
        <title>The Global Catalogue of Microorganisms (GCM) 10K type strain sequencing project: providing services to taxonomists for standard genome sequencing and annotation.</title>
        <authorList>
            <consortium name="The Broad Institute Genomics Platform"/>
            <consortium name="The Broad Institute Genome Sequencing Center for Infectious Disease"/>
            <person name="Wu L."/>
            <person name="Ma J."/>
        </authorList>
    </citation>
    <scope>NUCLEOTIDE SEQUENCE [LARGE SCALE GENOMIC DNA]</scope>
    <source>
        <strain evidence="4">CGMCC 4.7455</strain>
    </source>
</reference>
<organism evidence="3 4">
    <name type="scientific">Streptomyces desertarenae</name>
    <dbReference type="NCBI Taxonomy" id="2666184"/>
    <lineage>
        <taxon>Bacteria</taxon>
        <taxon>Bacillati</taxon>
        <taxon>Actinomycetota</taxon>
        <taxon>Actinomycetes</taxon>
        <taxon>Kitasatosporales</taxon>
        <taxon>Streptomycetaceae</taxon>
        <taxon>Streptomyces</taxon>
    </lineage>
</organism>
<gene>
    <name evidence="3" type="ORF">ACFSJS_22015</name>
</gene>
<comment type="caution">
    <text evidence="3">The sequence shown here is derived from an EMBL/GenBank/DDBJ whole genome shotgun (WGS) entry which is preliminary data.</text>
</comment>
<keyword evidence="3" id="KW-0378">Hydrolase</keyword>
<sequence>MTTFVLVPGAHTGGWVWREVAGVLREAGAEAHPVSLTGMDGGREAGPGTDLETHVRDVVELIDRLDGPRVVLVGHGYGVHPVLGAADRRPERVAGIVHLDTAPPRNGEPALALVPDPGLRGRTARRAGEGGGDGDGGPLPPPRPDEWHRWGSTAGVSAETLELLSRRAAPQPLRTLTRPLRLTGAALELPSTGVLCTANGSSIAAVEALAGFGDPRFTALADPRVGFFEIGTGHWPMLSRPGELAGILLRAAAGEGHRVAASAVERPPHLEPFVLDVPERRRERIGHVDLHLPDGPSDRASGGTPVGGPRPAVVFVHGGPLPAGVRPTPRDWPAFVGYARRAAGLGVVGVTLDHRLHGPGDHARAAEDVAAAVGLVRADPRVDAERVALWFFSGGGPLSAPWLAAPPPWLRCVAATYPLLAPLPAGPPPDPRFRPVEAVRGAGRLPIVLTRVELEHPALAATVGEFLTAAGECGADVEVIDVPGAHHGFETVDRTEEARDAVERAVRSVVRHLDGCRSNG</sequence>
<proteinExistence type="predicted"/>
<evidence type="ECO:0000259" key="2">
    <source>
        <dbReference type="Pfam" id="PF12697"/>
    </source>
</evidence>
<dbReference type="PANTHER" id="PTHR37017">
    <property type="entry name" value="AB HYDROLASE-1 DOMAIN-CONTAINING PROTEIN-RELATED"/>
    <property type="match status" value="1"/>
</dbReference>
<dbReference type="PANTHER" id="PTHR37017:SF11">
    <property type="entry name" value="ESTERASE_LIPASE_THIOESTERASE DOMAIN-CONTAINING PROTEIN"/>
    <property type="match status" value="1"/>
</dbReference>
<dbReference type="Pfam" id="PF12697">
    <property type="entry name" value="Abhydrolase_6"/>
    <property type="match status" value="1"/>
</dbReference>
<keyword evidence="4" id="KW-1185">Reference proteome</keyword>
<evidence type="ECO:0000313" key="4">
    <source>
        <dbReference type="Proteomes" id="UP001597365"/>
    </source>
</evidence>
<dbReference type="EMBL" id="JBHUFU010000014">
    <property type="protein sequence ID" value="MFD1832302.1"/>
    <property type="molecule type" value="Genomic_DNA"/>
</dbReference>
<dbReference type="InterPro" id="IPR000073">
    <property type="entry name" value="AB_hydrolase_1"/>
</dbReference>
<name>A0ABW4PNI3_9ACTN</name>
<dbReference type="SUPFAM" id="SSF53474">
    <property type="entry name" value="alpha/beta-Hydrolases"/>
    <property type="match status" value="2"/>
</dbReference>
<evidence type="ECO:0000256" key="1">
    <source>
        <dbReference type="SAM" id="MobiDB-lite"/>
    </source>
</evidence>
<evidence type="ECO:0000313" key="3">
    <source>
        <dbReference type="EMBL" id="MFD1832302.1"/>
    </source>
</evidence>